<proteinExistence type="predicted"/>
<sequence>MSHPLTVLVFLFSLSTTLAEATGGTECFLEEDQIVTRAFTYGVASDTFTEDCAVSKASKGICFVSLCFLSHLPGYHGFNSYSINGGSRMVDGDRERQFVKVDKVTKKAVVSQAKERGLKYTSDSPSAALKVSKKGDLTWLGANGSFEKAK</sequence>
<accession>A0A7J6SS66</accession>
<gene>
    <name evidence="2" type="ORF">FOZ62_006098</name>
</gene>
<dbReference type="AlphaFoldDB" id="A0A7J6SS66"/>
<organism evidence="2 3">
    <name type="scientific">Perkinsus olseni</name>
    <name type="common">Perkinsus atlanticus</name>
    <dbReference type="NCBI Taxonomy" id="32597"/>
    <lineage>
        <taxon>Eukaryota</taxon>
        <taxon>Sar</taxon>
        <taxon>Alveolata</taxon>
        <taxon>Perkinsozoa</taxon>
        <taxon>Perkinsea</taxon>
        <taxon>Perkinsida</taxon>
        <taxon>Perkinsidae</taxon>
        <taxon>Perkinsus</taxon>
    </lineage>
</organism>
<dbReference type="EMBL" id="JABANM010012665">
    <property type="protein sequence ID" value="KAF4735605.1"/>
    <property type="molecule type" value="Genomic_DNA"/>
</dbReference>
<feature type="signal peptide" evidence="1">
    <location>
        <begin position="1"/>
        <end position="19"/>
    </location>
</feature>
<comment type="caution">
    <text evidence="2">The sequence shown here is derived from an EMBL/GenBank/DDBJ whole genome shotgun (WGS) entry which is preliminary data.</text>
</comment>
<feature type="chain" id="PRO_5029502125" evidence="1">
    <location>
        <begin position="20"/>
        <end position="150"/>
    </location>
</feature>
<evidence type="ECO:0000313" key="3">
    <source>
        <dbReference type="Proteomes" id="UP000574390"/>
    </source>
</evidence>
<protein>
    <submittedName>
        <fullName evidence="2">Uncharacterized protein</fullName>
    </submittedName>
</protein>
<keyword evidence="1" id="KW-0732">Signal</keyword>
<reference evidence="2 3" key="1">
    <citation type="submission" date="2020-04" db="EMBL/GenBank/DDBJ databases">
        <title>Perkinsus olseni comparative genomics.</title>
        <authorList>
            <person name="Bogema D.R."/>
        </authorList>
    </citation>
    <scope>NUCLEOTIDE SEQUENCE [LARGE SCALE GENOMIC DNA]</scope>
    <source>
        <strain evidence="2">ATCC PRA-205</strain>
    </source>
</reference>
<dbReference type="Proteomes" id="UP000574390">
    <property type="component" value="Unassembled WGS sequence"/>
</dbReference>
<evidence type="ECO:0000256" key="1">
    <source>
        <dbReference type="SAM" id="SignalP"/>
    </source>
</evidence>
<name>A0A7J6SS66_PEROL</name>
<evidence type="ECO:0000313" key="2">
    <source>
        <dbReference type="EMBL" id="KAF4735605.1"/>
    </source>
</evidence>